<evidence type="ECO:0000256" key="1">
    <source>
        <dbReference type="SAM" id="MobiDB-lite"/>
    </source>
</evidence>
<evidence type="ECO:0000313" key="3">
    <source>
        <dbReference type="EMBL" id="TVY82020.1"/>
    </source>
</evidence>
<feature type="region of interest" description="Disordered" evidence="1">
    <location>
        <begin position="56"/>
        <end position="120"/>
    </location>
</feature>
<feature type="compositionally biased region" description="Polar residues" evidence="1">
    <location>
        <begin position="320"/>
        <end position="333"/>
    </location>
</feature>
<name>A0A8T9CDQ1_9HELO</name>
<dbReference type="PANTHER" id="PTHR38166:SF1">
    <property type="entry name" value="C2H2-TYPE DOMAIN-CONTAINING PROTEIN"/>
    <property type="match status" value="1"/>
</dbReference>
<dbReference type="InterPro" id="IPR013860">
    <property type="entry name" value="AreA_GATA"/>
</dbReference>
<sequence length="1006" mass="113756">MDDDTRPQDIHFAWEDVMEYKSFKAPKSGRRTGHHLAFSECSTERKDVDDYFDSDADASQWSETESNFSAERSSVAGSHSTRTTMSLGGFEDSFGDEDQIEFPSYDDGANGNSGGVPELCREFSALPSSSPISEQESRSPDAIEHAEDDVAISEVPSRHVDYLSHDWSEEDIWSSWKHLKSKRKEYSKRERLENAAWRIWGKERNNLTTITPESINWMKDRDVTWLYGPFQTIAKDLDLCYTSGAPVSTVSKTALNRVPHIRPILKKKTLSETLLQRSISTSSLVHQAATTALQDLEECPTESLQLTRNDSKKAVRFVSPRSSSEQSLSTPTKNVRFHHEVEQCIAVGHEGHDESEDEHESEDGLSIRYNKTKSSRPRLNHRTRSYSENHTPASTPDTSEAPPKIISSLPTTTLKSTTDSKHTPVTEKSAWNPCSYWFDSAKGTVRPLDHSAYQSAYDSDDEEDYIEAFTPTDIVVVSHQQRDETPKLTREGNATQKGRDGYFNQQRQTAANTEKDSTDSTATESDLDSDTQSTSDSYNVESDDTTSEDSGYGYIRDVNSRRSPTSTVGFLLDPARRDLVDRVMEEFWILFDQGWDSGFTNCASNSSDSSTSASTSTPRTSVASPQVQRKRQRINGDDTPEENEDRKSRQPRRAPAPKQEAAAERFACPFRKHDPREYNIYNNRVCALSHWESIARVKEHLYRCHQISPHCKRCWRTFKTQLQLDIHITVAATDICELQPGNIPVGITPAMERQLRSRKKSHRDQTDEERWKDMYKLLFPNEEIPSPYFEPVQTEGPASPDSRDLADYEDYIRRELPRLVRSNIEEVVRRETQPLEAALIGSLVGIIQDCQDRVFRSYRESQGVDQDLTPTARSPGNITSAPVPQVAWNEDWTADSLPSQSNFLDAAFEAPVETEQDVPDLWTFGQAQAGLVPFSDSGFASEPRCSCNGPCTCPVTIVDRRFPDGFGDIPRDASKGPTAYLHESTTYPPWQHVDPADDEADWWMNI</sequence>
<reference evidence="3 4" key="1">
    <citation type="submission" date="2018-05" db="EMBL/GenBank/DDBJ databases">
        <title>Genome sequencing and assembly of the regulated plant pathogen Lachnellula willkommii and related sister species for the development of diagnostic species identification markers.</title>
        <authorList>
            <person name="Giroux E."/>
            <person name="Bilodeau G."/>
        </authorList>
    </citation>
    <scope>NUCLEOTIDE SEQUENCE [LARGE SCALE GENOMIC DNA]</scope>
    <source>
        <strain evidence="3 4">CBS 268.59</strain>
    </source>
</reference>
<feature type="compositionally biased region" description="Polar residues" evidence="1">
    <location>
        <begin position="60"/>
        <end position="86"/>
    </location>
</feature>
<keyword evidence="4" id="KW-1185">Reference proteome</keyword>
<gene>
    <name evidence="3" type="primary">REG1</name>
    <name evidence="3" type="ORF">LSUE1_G003319</name>
</gene>
<feature type="region of interest" description="Disordered" evidence="1">
    <location>
        <begin position="349"/>
        <end position="404"/>
    </location>
</feature>
<feature type="region of interest" description="Disordered" evidence="1">
    <location>
        <begin position="604"/>
        <end position="666"/>
    </location>
</feature>
<protein>
    <submittedName>
        <fullName evidence="3">Resistance to glucose repression protein</fullName>
    </submittedName>
</protein>
<dbReference type="OrthoDB" id="4738706at2759"/>
<dbReference type="Proteomes" id="UP000469558">
    <property type="component" value="Unassembled WGS sequence"/>
</dbReference>
<feature type="compositionally biased region" description="Polar residues" evidence="1">
    <location>
        <begin position="386"/>
        <end position="398"/>
    </location>
</feature>
<comment type="caution">
    <text evidence="3">The sequence shown here is derived from an EMBL/GenBank/DDBJ whole genome shotgun (WGS) entry which is preliminary data.</text>
</comment>
<dbReference type="EMBL" id="QGMK01000385">
    <property type="protein sequence ID" value="TVY82020.1"/>
    <property type="molecule type" value="Genomic_DNA"/>
</dbReference>
<dbReference type="Pfam" id="PF08550">
    <property type="entry name" value="GATA_AreA"/>
    <property type="match status" value="1"/>
</dbReference>
<accession>A0A8T9CDQ1</accession>
<dbReference type="PANTHER" id="PTHR38166">
    <property type="entry name" value="C2H2-TYPE DOMAIN-CONTAINING PROTEIN-RELATED"/>
    <property type="match status" value="1"/>
</dbReference>
<feature type="domain" description="Nitrogen regulatory protein areA GATA-like" evidence="2">
    <location>
        <begin position="175"/>
        <end position="202"/>
    </location>
</feature>
<evidence type="ECO:0000259" key="2">
    <source>
        <dbReference type="Pfam" id="PF08550"/>
    </source>
</evidence>
<feature type="compositionally biased region" description="Polar residues" evidence="1">
    <location>
        <begin position="503"/>
        <end position="512"/>
    </location>
</feature>
<feature type="region of interest" description="Disordered" evidence="1">
    <location>
        <begin position="300"/>
        <end position="336"/>
    </location>
</feature>
<feature type="compositionally biased region" description="Basic residues" evidence="1">
    <location>
        <begin position="370"/>
        <end position="384"/>
    </location>
</feature>
<feature type="compositionally biased region" description="Basic and acidic residues" evidence="1">
    <location>
        <begin position="480"/>
        <end position="490"/>
    </location>
</feature>
<proteinExistence type="predicted"/>
<feature type="region of interest" description="Disordered" evidence="1">
    <location>
        <begin position="477"/>
        <end position="568"/>
    </location>
</feature>
<dbReference type="AlphaFoldDB" id="A0A8T9CDQ1"/>
<evidence type="ECO:0000313" key="4">
    <source>
        <dbReference type="Proteomes" id="UP000469558"/>
    </source>
</evidence>
<feature type="compositionally biased region" description="Low complexity" evidence="1">
    <location>
        <begin position="604"/>
        <end position="624"/>
    </location>
</feature>
<organism evidence="3 4">
    <name type="scientific">Lachnellula suecica</name>
    <dbReference type="NCBI Taxonomy" id="602035"/>
    <lineage>
        <taxon>Eukaryota</taxon>
        <taxon>Fungi</taxon>
        <taxon>Dikarya</taxon>
        <taxon>Ascomycota</taxon>
        <taxon>Pezizomycotina</taxon>
        <taxon>Leotiomycetes</taxon>
        <taxon>Helotiales</taxon>
        <taxon>Lachnaceae</taxon>
        <taxon>Lachnellula</taxon>
    </lineage>
</organism>
<feature type="compositionally biased region" description="Acidic residues" evidence="1">
    <location>
        <begin position="353"/>
        <end position="363"/>
    </location>
</feature>